<sequence>MTYIRYIPLPPLNRYIEHLYYLDGQMPFPQEHILPVPLLDLKINLGGAFRMYDEERAGCQTLTESWLVGLYGVSHRIEWPSDLCLYGVRFKPGGAYPLAGLPMSELYNQVVPLESLWGCFASEIRERLAAAATIEAGFALFERLLLARLCEESADQAVVEYGIDQISRHCGALSIKSLSDHIGISQNHLGTQFKRVVGASTKELARLYRFEHVLHSINPVRPVDWTTIAHQCGYYDQSHFNKDFATFTGYNPTGYLQLRRRVFTEGALVDQLSLRILPTD</sequence>
<dbReference type="InterPro" id="IPR046532">
    <property type="entry name" value="DUF6597"/>
</dbReference>
<keyword evidence="2" id="KW-0238">DNA-binding</keyword>
<dbReference type="SUPFAM" id="SSF46689">
    <property type="entry name" value="Homeodomain-like"/>
    <property type="match status" value="1"/>
</dbReference>
<organism evidence="5 6">
    <name type="scientific">Phototrophicus methaneseepsis</name>
    <dbReference type="NCBI Taxonomy" id="2710758"/>
    <lineage>
        <taxon>Bacteria</taxon>
        <taxon>Bacillati</taxon>
        <taxon>Chloroflexota</taxon>
        <taxon>Candidatus Thermofontia</taxon>
        <taxon>Phototrophicales</taxon>
        <taxon>Phototrophicaceae</taxon>
        <taxon>Phototrophicus</taxon>
    </lineage>
</organism>
<gene>
    <name evidence="5" type="ORF">G4Y79_21585</name>
</gene>
<keyword evidence="3" id="KW-0804">Transcription</keyword>
<dbReference type="Pfam" id="PF12833">
    <property type="entry name" value="HTH_18"/>
    <property type="match status" value="1"/>
</dbReference>
<dbReference type="PROSITE" id="PS01124">
    <property type="entry name" value="HTH_ARAC_FAMILY_2"/>
    <property type="match status" value="1"/>
</dbReference>
<evidence type="ECO:0000259" key="4">
    <source>
        <dbReference type="PROSITE" id="PS01124"/>
    </source>
</evidence>
<dbReference type="PANTHER" id="PTHR46796">
    <property type="entry name" value="HTH-TYPE TRANSCRIPTIONAL ACTIVATOR RHAS-RELATED"/>
    <property type="match status" value="1"/>
</dbReference>
<dbReference type="InterPro" id="IPR050204">
    <property type="entry name" value="AraC_XylS_family_regulators"/>
</dbReference>
<proteinExistence type="predicted"/>
<dbReference type="SMART" id="SM00342">
    <property type="entry name" value="HTH_ARAC"/>
    <property type="match status" value="1"/>
</dbReference>
<dbReference type="Proteomes" id="UP000594468">
    <property type="component" value="Chromosome"/>
</dbReference>
<dbReference type="InterPro" id="IPR009057">
    <property type="entry name" value="Homeodomain-like_sf"/>
</dbReference>
<protein>
    <submittedName>
        <fullName evidence="5">AraC family transcriptional regulator</fullName>
    </submittedName>
</protein>
<dbReference type="KEGG" id="pmet:G4Y79_21585"/>
<dbReference type="Gene3D" id="1.10.10.60">
    <property type="entry name" value="Homeodomain-like"/>
    <property type="match status" value="1"/>
</dbReference>
<evidence type="ECO:0000313" key="5">
    <source>
        <dbReference type="EMBL" id="QPC82245.1"/>
    </source>
</evidence>
<dbReference type="GO" id="GO:0003700">
    <property type="term" value="F:DNA-binding transcription factor activity"/>
    <property type="evidence" value="ECO:0007669"/>
    <property type="project" value="InterPro"/>
</dbReference>
<dbReference type="Pfam" id="PF20240">
    <property type="entry name" value="DUF6597"/>
    <property type="match status" value="1"/>
</dbReference>
<feature type="domain" description="HTH araC/xylS-type" evidence="4">
    <location>
        <begin position="156"/>
        <end position="258"/>
    </location>
</feature>
<evidence type="ECO:0000256" key="2">
    <source>
        <dbReference type="ARBA" id="ARBA00023125"/>
    </source>
</evidence>
<dbReference type="RefSeq" id="WP_195170314.1">
    <property type="nucleotide sequence ID" value="NZ_CP062983.1"/>
</dbReference>
<dbReference type="GO" id="GO:0043565">
    <property type="term" value="F:sequence-specific DNA binding"/>
    <property type="evidence" value="ECO:0007669"/>
    <property type="project" value="InterPro"/>
</dbReference>
<dbReference type="InterPro" id="IPR018060">
    <property type="entry name" value="HTH_AraC"/>
</dbReference>
<keyword evidence="6" id="KW-1185">Reference proteome</keyword>
<evidence type="ECO:0000256" key="3">
    <source>
        <dbReference type="ARBA" id="ARBA00023163"/>
    </source>
</evidence>
<name>A0A7S8ID64_9CHLR</name>
<dbReference type="EMBL" id="CP062983">
    <property type="protein sequence ID" value="QPC82245.1"/>
    <property type="molecule type" value="Genomic_DNA"/>
</dbReference>
<evidence type="ECO:0000256" key="1">
    <source>
        <dbReference type="ARBA" id="ARBA00023015"/>
    </source>
</evidence>
<reference evidence="5 6" key="1">
    <citation type="submission" date="2020-02" db="EMBL/GenBank/DDBJ databases">
        <authorList>
            <person name="Zheng R.K."/>
            <person name="Sun C.M."/>
        </authorList>
    </citation>
    <scope>NUCLEOTIDE SEQUENCE [LARGE SCALE GENOMIC DNA]</scope>
    <source>
        <strain evidence="6">rifampicinis</strain>
    </source>
</reference>
<dbReference type="AlphaFoldDB" id="A0A7S8ID64"/>
<accession>A0A7S8ID64</accession>
<keyword evidence="1" id="KW-0805">Transcription regulation</keyword>
<evidence type="ECO:0000313" key="6">
    <source>
        <dbReference type="Proteomes" id="UP000594468"/>
    </source>
</evidence>